<organism evidence="1">
    <name type="scientific">Klebsiella pneumoniae</name>
    <dbReference type="NCBI Taxonomy" id="573"/>
    <lineage>
        <taxon>Bacteria</taxon>
        <taxon>Pseudomonadati</taxon>
        <taxon>Pseudomonadota</taxon>
        <taxon>Gammaproteobacteria</taxon>
        <taxon>Enterobacterales</taxon>
        <taxon>Enterobacteriaceae</taxon>
        <taxon>Klebsiella/Raoultella group</taxon>
        <taxon>Klebsiella</taxon>
        <taxon>Klebsiella pneumoniae complex</taxon>
    </lineage>
</organism>
<name>A0AB73W9Q5_KLEPN</name>
<dbReference type="AlphaFoldDB" id="A0AB73W9Q5"/>
<reference evidence="1" key="1">
    <citation type="submission" date="2018-07" db="EMBL/GenBank/DDBJ databases">
        <authorList>
            <person name="Martins R.C."/>
            <person name="Perdigao-Neto L.V."/>
            <person name="Costa S.F."/>
            <person name="Levin A.S.S."/>
        </authorList>
    </citation>
    <scope>NUCLEOTIDE SEQUENCE</scope>
    <source>
        <strain evidence="1">BC_5001</strain>
    </source>
</reference>
<dbReference type="EMBL" id="QOHW01000001">
    <property type="protein sequence ID" value="RBZ26117.1"/>
    <property type="molecule type" value="Genomic_DNA"/>
</dbReference>
<sequence>MESPVVEKQKPALWAGSLNSGARTRTNAAGVEQRACRAGPEGVSRCAANNRTQFDGESGYRKAKTRLLGGFFK</sequence>
<gene>
    <name evidence="1" type="ORF">DM078_01655</name>
</gene>
<protein>
    <submittedName>
        <fullName evidence="1">Uncharacterized protein</fullName>
    </submittedName>
</protein>
<proteinExistence type="predicted"/>
<reference evidence="1" key="2">
    <citation type="submission" date="2018-08" db="EMBL/GenBank/DDBJ databases">
        <title>Klebsiella pneumoniae genome sequencing and assembly.</title>
        <authorList>
            <person name="Martins R.C.R."/>
            <person name="Perdigao-Neto L.V."/>
            <person name="Costa S.F."/>
            <person name="Levin A.S.S."/>
        </authorList>
    </citation>
    <scope>NUCLEOTIDE SEQUENCE</scope>
    <source>
        <strain evidence="1">BC_5001</strain>
    </source>
</reference>
<accession>A0AB73W9Q5</accession>
<evidence type="ECO:0000313" key="1">
    <source>
        <dbReference type="EMBL" id="RBZ26117.1"/>
    </source>
</evidence>
<dbReference type="Proteomes" id="UP000253559">
    <property type="component" value="Unassembled WGS sequence"/>
</dbReference>
<comment type="caution">
    <text evidence="1">The sequence shown here is derived from an EMBL/GenBank/DDBJ whole genome shotgun (WGS) entry which is preliminary data.</text>
</comment>